<dbReference type="InterPro" id="IPR029058">
    <property type="entry name" value="AB_hydrolase_fold"/>
</dbReference>
<dbReference type="Proteomes" id="UP000019140">
    <property type="component" value="Unassembled WGS sequence"/>
</dbReference>
<organism evidence="2 3">
    <name type="scientific">Candidatus Entotheonella gemina</name>
    <dbReference type="NCBI Taxonomy" id="1429439"/>
    <lineage>
        <taxon>Bacteria</taxon>
        <taxon>Pseudomonadati</taxon>
        <taxon>Nitrospinota/Tectimicrobiota group</taxon>
        <taxon>Candidatus Tectimicrobiota</taxon>
        <taxon>Candidatus Entotheonellia</taxon>
        <taxon>Candidatus Entotheonellales</taxon>
        <taxon>Candidatus Entotheonellaceae</taxon>
        <taxon>Candidatus Entotheonella</taxon>
    </lineage>
</organism>
<dbReference type="EMBL" id="AZHX01002072">
    <property type="protein sequence ID" value="ETW97360.1"/>
    <property type="molecule type" value="Genomic_DNA"/>
</dbReference>
<proteinExistence type="predicted"/>
<protein>
    <recommendedName>
        <fullName evidence="1">AB hydrolase-1 domain-containing protein</fullName>
    </recommendedName>
</protein>
<sequence>MSVTAQDHDITINGLRLHCRQWGNASRRPLILLHASGCHAHWWDEVGPLLAADYDVFAPDLRGHGDSGRPDPPDYHFDAYVADLAGLVEHLGLQDFDVIGHSMGGYIALRYASTQPEGLRRLVAADMLCDVSGEILEQMHRASERPEPTFTTREDAVGRFRLQPPETTAASEVLEMLASEAVCQTASGEWTFKFDRRARKHPAVRVWDLLPQITCPVLVVRGELSPLMPVTNAERIARELSHGEWTNLPGAYHNLMLDNLTGFVEVVRTFLTGPDRG</sequence>
<dbReference type="PANTHER" id="PTHR43798:SF33">
    <property type="entry name" value="HYDROLASE, PUTATIVE (AFU_ORTHOLOGUE AFUA_2G14860)-RELATED"/>
    <property type="match status" value="1"/>
</dbReference>
<comment type="caution">
    <text evidence="2">The sequence shown here is derived from an EMBL/GenBank/DDBJ whole genome shotgun (WGS) entry which is preliminary data.</text>
</comment>
<gene>
    <name evidence="2" type="ORF">ETSY2_44785</name>
</gene>
<dbReference type="PANTHER" id="PTHR43798">
    <property type="entry name" value="MONOACYLGLYCEROL LIPASE"/>
    <property type="match status" value="1"/>
</dbReference>
<evidence type="ECO:0000313" key="2">
    <source>
        <dbReference type="EMBL" id="ETW97360.1"/>
    </source>
</evidence>
<dbReference type="SUPFAM" id="SSF53474">
    <property type="entry name" value="alpha/beta-Hydrolases"/>
    <property type="match status" value="1"/>
</dbReference>
<dbReference type="Gene3D" id="3.40.50.1820">
    <property type="entry name" value="alpha/beta hydrolase"/>
    <property type="match status" value="1"/>
</dbReference>
<keyword evidence="3" id="KW-1185">Reference proteome</keyword>
<dbReference type="PRINTS" id="PR00111">
    <property type="entry name" value="ABHYDROLASE"/>
</dbReference>
<feature type="domain" description="AB hydrolase-1" evidence="1">
    <location>
        <begin position="30"/>
        <end position="265"/>
    </location>
</feature>
<dbReference type="InterPro" id="IPR000073">
    <property type="entry name" value="AB_hydrolase_1"/>
</dbReference>
<dbReference type="GO" id="GO:0016020">
    <property type="term" value="C:membrane"/>
    <property type="evidence" value="ECO:0007669"/>
    <property type="project" value="TreeGrafter"/>
</dbReference>
<dbReference type="Pfam" id="PF12697">
    <property type="entry name" value="Abhydrolase_6"/>
    <property type="match status" value="1"/>
</dbReference>
<dbReference type="HOGENOM" id="CLU_020336_13_5_7"/>
<dbReference type="InterPro" id="IPR050266">
    <property type="entry name" value="AB_hydrolase_sf"/>
</dbReference>
<evidence type="ECO:0000313" key="3">
    <source>
        <dbReference type="Proteomes" id="UP000019140"/>
    </source>
</evidence>
<dbReference type="AlphaFoldDB" id="W4LI34"/>
<evidence type="ECO:0000259" key="1">
    <source>
        <dbReference type="Pfam" id="PF12697"/>
    </source>
</evidence>
<accession>W4LI34</accession>
<name>W4LI34_9BACT</name>
<reference evidence="2 3" key="1">
    <citation type="journal article" date="2014" name="Nature">
        <title>An environmental bacterial taxon with a large and distinct metabolic repertoire.</title>
        <authorList>
            <person name="Wilson M.C."/>
            <person name="Mori T."/>
            <person name="Ruckert C."/>
            <person name="Uria A.R."/>
            <person name="Helf M.J."/>
            <person name="Takada K."/>
            <person name="Gernert C."/>
            <person name="Steffens U.A."/>
            <person name="Heycke N."/>
            <person name="Schmitt S."/>
            <person name="Rinke C."/>
            <person name="Helfrich E.J."/>
            <person name="Brachmann A.O."/>
            <person name="Gurgui C."/>
            <person name="Wakimoto T."/>
            <person name="Kracht M."/>
            <person name="Crusemann M."/>
            <person name="Hentschel U."/>
            <person name="Abe I."/>
            <person name="Matsunaga S."/>
            <person name="Kalinowski J."/>
            <person name="Takeyama H."/>
            <person name="Piel J."/>
        </authorList>
    </citation>
    <scope>NUCLEOTIDE SEQUENCE [LARGE SCALE GENOMIC DNA]</scope>
    <source>
        <strain evidence="3">TSY2</strain>
    </source>
</reference>